<name>A0A967KBB5_9PROT</name>
<evidence type="ECO:0000313" key="4">
    <source>
        <dbReference type="Proteomes" id="UP000761264"/>
    </source>
</evidence>
<dbReference type="GO" id="GO:0016462">
    <property type="term" value="F:pyrophosphatase activity"/>
    <property type="evidence" value="ECO:0007669"/>
    <property type="project" value="TreeGrafter"/>
</dbReference>
<accession>A0A967KBB5</accession>
<dbReference type="EMBL" id="JAAQPH010000013">
    <property type="protein sequence ID" value="NIA70274.1"/>
    <property type="molecule type" value="Genomic_DNA"/>
</dbReference>
<dbReference type="InterPro" id="IPR048951">
    <property type="entry name" value="Ppx_C"/>
</dbReference>
<dbReference type="SUPFAM" id="SSF53067">
    <property type="entry name" value="Actin-like ATPase domain"/>
    <property type="match status" value="2"/>
</dbReference>
<dbReference type="Pfam" id="PF21697">
    <property type="entry name" value="Ppx_C"/>
    <property type="match status" value="1"/>
</dbReference>
<organism evidence="3 4">
    <name type="scientific">Pelagibius litoralis</name>
    <dbReference type="NCBI Taxonomy" id="374515"/>
    <lineage>
        <taxon>Bacteria</taxon>
        <taxon>Pseudomonadati</taxon>
        <taxon>Pseudomonadota</taxon>
        <taxon>Alphaproteobacteria</taxon>
        <taxon>Rhodospirillales</taxon>
        <taxon>Rhodovibrionaceae</taxon>
        <taxon>Pelagibius</taxon>
    </lineage>
</organism>
<dbReference type="InterPro" id="IPR043129">
    <property type="entry name" value="ATPase_NBD"/>
</dbReference>
<protein>
    <submittedName>
        <fullName evidence="3">Ppx/GppA family phosphatase</fullName>
    </submittedName>
</protein>
<dbReference type="AlphaFoldDB" id="A0A967KBB5"/>
<sequence length="505" mass="54230">MVAASRATVSALSKATVKDGRIAVVDIGSNSIRLVVFDGLKRAPATVFNEKVLCGLGRGLQSSGQLNPEGVALAVPNLVRFTALARAMGIEKVDLIATAAVRDAADGPDFVATVEEACGHPIRVLSGAEEAQLSALGVIAGNPEADGIMGDLGGGSLELVEINHGEIGRATTLALGPLRLMESCGDDRQMARSVIDKTLAKVAWLGAGHDRAFYPVGGAWRNLARLHIEQMRHPLHAIHGHTIASEEALRLARLVSRQGKSSLSGIEFISRRRRETLPLGALVLGRLLRIAGSSEISFSTYGLREGYLFNQLSKQHQAEDPLISSASEIAEREGRFGGLGEGLMRWCDALFPGESDEERRLRLATCHLSDFAWREHPDFRASHALRRILHHPFVSIDHPGRSFLAYTIFLRYGGAPDSRASSSATALLSERWRERASLLGAALRLAFRVSGATRDILDGSRLNVDGAVLELILPGDGSVPDGEAVQRRLRALAAIGGFKEARIVV</sequence>
<reference evidence="3" key="1">
    <citation type="submission" date="2020-03" db="EMBL/GenBank/DDBJ databases">
        <title>Genome of Pelagibius litoralis DSM 21314T.</title>
        <authorList>
            <person name="Wang G."/>
        </authorList>
    </citation>
    <scope>NUCLEOTIDE SEQUENCE</scope>
    <source>
        <strain evidence="3">DSM 21314</strain>
    </source>
</reference>
<dbReference type="RefSeq" id="WP_167226710.1">
    <property type="nucleotide sequence ID" value="NZ_JAAQPH010000013.1"/>
</dbReference>
<dbReference type="InterPro" id="IPR003695">
    <property type="entry name" value="Ppx_GppA_N"/>
</dbReference>
<comment type="caution">
    <text evidence="3">The sequence shown here is derived from an EMBL/GenBank/DDBJ whole genome shotgun (WGS) entry which is preliminary data.</text>
</comment>
<proteinExistence type="predicted"/>
<dbReference type="InterPro" id="IPR050273">
    <property type="entry name" value="GppA/Ppx_hydrolase"/>
</dbReference>
<keyword evidence="4" id="KW-1185">Reference proteome</keyword>
<feature type="domain" description="Ppx/GppA phosphatase N-terminal" evidence="1">
    <location>
        <begin position="42"/>
        <end position="314"/>
    </location>
</feature>
<dbReference type="Pfam" id="PF02541">
    <property type="entry name" value="Ppx-GppA"/>
    <property type="match status" value="1"/>
</dbReference>
<evidence type="ECO:0000313" key="3">
    <source>
        <dbReference type="EMBL" id="NIA70274.1"/>
    </source>
</evidence>
<dbReference type="PANTHER" id="PTHR30005:SF0">
    <property type="entry name" value="RETROGRADE REGULATION PROTEIN 2"/>
    <property type="match status" value="1"/>
</dbReference>
<gene>
    <name evidence="3" type="ORF">HBA54_16830</name>
</gene>
<dbReference type="Gene3D" id="3.30.420.40">
    <property type="match status" value="1"/>
</dbReference>
<dbReference type="Gene3D" id="1.10.3210.10">
    <property type="entry name" value="Hypothetical protein af1432"/>
    <property type="match status" value="1"/>
</dbReference>
<dbReference type="Gene3D" id="3.30.420.150">
    <property type="entry name" value="Exopolyphosphatase. Domain 2"/>
    <property type="match status" value="1"/>
</dbReference>
<dbReference type="PANTHER" id="PTHR30005">
    <property type="entry name" value="EXOPOLYPHOSPHATASE"/>
    <property type="match status" value="1"/>
</dbReference>
<evidence type="ECO:0000259" key="1">
    <source>
        <dbReference type="Pfam" id="PF02541"/>
    </source>
</evidence>
<dbReference type="CDD" id="cd24052">
    <property type="entry name" value="ASKHA_NBD_HpPPX-GppA-like"/>
    <property type="match status" value="1"/>
</dbReference>
<evidence type="ECO:0000259" key="2">
    <source>
        <dbReference type="Pfam" id="PF21697"/>
    </source>
</evidence>
<dbReference type="Proteomes" id="UP000761264">
    <property type="component" value="Unassembled WGS sequence"/>
</dbReference>
<feature type="domain" description="Exopolyphosphatase C-terminal" evidence="2">
    <location>
        <begin position="345"/>
        <end position="500"/>
    </location>
</feature>
<dbReference type="SUPFAM" id="SSF109604">
    <property type="entry name" value="HD-domain/PDEase-like"/>
    <property type="match status" value="1"/>
</dbReference>